<sequence length="415" mass="47966">MEKLITSSLLLVSFCIISNKVHAQLPAEVAKNYKLTWEDNFDYNNKKLDDAWESQNGPSGHILCSRWRENAVVKNGVLHLENKKEKRGGQDWTSGSIWTKKRFTYGYFECRYKYAGVEATNNSFWLMTKGGGEPKKGKRFEIDINEGHYPNEVNTNIHNWSDVTITEDGKRKHYSSHKAFAFGAKSGYSIQLEIPVSTNKIRFQSNNNSRFHIGEFRVYGLNDGNYPDVLSKTADTDIPTLENLVASKDVKITSSGSYKNNNSEKNVIDGNPSTRWATQDEGEKWLEFEWNDMKTIGCIQFLNGWQSSNGDWHDLIKNYKIQYLNDGKWKDISVLNVTDTYDFSNEYHTYGLLWNEDELVFYFDGEEIRRENNEFSHSETPIWLSLAIIKWAGPVTDAIDGTSMKVDYVKYYQHK</sequence>
<evidence type="ECO:0000313" key="5">
    <source>
        <dbReference type="Proteomes" id="UP000321790"/>
    </source>
</evidence>
<dbReference type="PANTHER" id="PTHR10963">
    <property type="entry name" value="GLYCOSYL HYDROLASE-RELATED"/>
    <property type="match status" value="1"/>
</dbReference>
<dbReference type="GO" id="GO:0005975">
    <property type="term" value="P:carbohydrate metabolic process"/>
    <property type="evidence" value="ECO:0007669"/>
    <property type="project" value="InterPro"/>
</dbReference>
<dbReference type="Gene3D" id="2.60.120.260">
    <property type="entry name" value="Galactose-binding domain-like"/>
    <property type="match status" value="1"/>
</dbReference>
<dbReference type="InterPro" id="IPR000757">
    <property type="entry name" value="Beta-glucanase-like"/>
</dbReference>
<dbReference type="Gene3D" id="2.60.120.200">
    <property type="match status" value="2"/>
</dbReference>
<reference evidence="5" key="1">
    <citation type="submission" date="2019-08" db="EMBL/GenBank/DDBJ databases">
        <title>Seonamhaeicola sediminis sp. nov., isolated from marine sediment.</title>
        <authorList>
            <person name="Cao W.R."/>
        </authorList>
    </citation>
    <scope>NUCLEOTIDE SEQUENCE [LARGE SCALE GENOMIC DNA]</scope>
    <source>
        <strain evidence="5">Gy8</strain>
    </source>
</reference>
<keyword evidence="5" id="KW-1185">Reference proteome</keyword>
<dbReference type="GO" id="GO:0004553">
    <property type="term" value="F:hydrolase activity, hydrolyzing O-glycosyl compounds"/>
    <property type="evidence" value="ECO:0007669"/>
    <property type="project" value="InterPro"/>
</dbReference>
<protein>
    <submittedName>
        <fullName evidence="4">Family 16 glycosylhydrolase</fullName>
    </submittedName>
</protein>
<dbReference type="InterPro" id="IPR000421">
    <property type="entry name" value="FA58C"/>
</dbReference>
<dbReference type="PANTHER" id="PTHR10963:SF55">
    <property type="entry name" value="GLYCOSIDE HYDROLASE FAMILY 16 PROTEIN"/>
    <property type="match status" value="1"/>
</dbReference>
<name>A0A5C7B5R9_9FLAO</name>
<dbReference type="PROSITE" id="PS50022">
    <property type="entry name" value="FA58C_3"/>
    <property type="match status" value="1"/>
</dbReference>
<dbReference type="SUPFAM" id="SSF49785">
    <property type="entry name" value="Galactose-binding domain-like"/>
    <property type="match status" value="1"/>
</dbReference>
<dbReference type="PROSITE" id="PS51762">
    <property type="entry name" value="GH16_2"/>
    <property type="match status" value="1"/>
</dbReference>
<feature type="domain" description="F5/8 type C" evidence="2">
    <location>
        <begin position="233"/>
        <end position="332"/>
    </location>
</feature>
<comment type="caution">
    <text evidence="4">The sequence shown here is derived from an EMBL/GenBank/DDBJ whole genome shotgun (WGS) entry which is preliminary data.</text>
</comment>
<dbReference type="InterPro" id="IPR008979">
    <property type="entry name" value="Galactose-bd-like_sf"/>
</dbReference>
<dbReference type="CDD" id="cd00413">
    <property type="entry name" value="Glyco_hydrolase_16"/>
    <property type="match status" value="1"/>
</dbReference>
<dbReference type="OrthoDB" id="9766741at2"/>
<dbReference type="AlphaFoldDB" id="A0A5C7B5R9"/>
<dbReference type="RefSeq" id="WP_147130958.1">
    <property type="nucleotide sequence ID" value="NZ_VOSC01000007.1"/>
</dbReference>
<dbReference type="Pfam" id="PF00754">
    <property type="entry name" value="F5_F8_type_C"/>
    <property type="match status" value="1"/>
</dbReference>
<comment type="similarity">
    <text evidence="1">Belongs to the glycosyl hydrolase 16 family.</text>
</comment>
<evidence type="ECO:0000313" key="4">
    <source>
        <dbReference type="EMBL" id="TXE13895.1"/>
    </source>
</evidence>
<organism evidence="4 5">
    <name type="scientific">Seonamhaeicola algicola</name>
    <dbReference type="NCBI Taxonomy" id="1719036"/>
    <lineage>
        <taxon>Bacteria</taxon>
        <taxon>Pseudomonadati</taxon>
        <taxon>Bacteroidota</taxon>
        <taxon>Flavobacteriia</taxon>
        <taxon>Flavobacteriales</taxon>
        <taxon>Flavobacteriaceae</taxon>
    </lineage>
</organism>
<gene>
    <name evidence="4" type="ORF">FUA26_02110</name>
</gene>
<dbReference type="InterPro" id="IPR050546">
    <property type="entry name" value="Glycosyl_Hydrlase_16"/>
</dbReference>
<evidence type="ECO:0000259" key="2">
    <source>
        <dbReference type="PROSITE" id="PS50022"/>
    </source>
</evidence>
<dbReference type="Pfam" id="PF00722">
    <property type="entry name" value="Glyco_hydro_16"/>
    <property type="match status" value="2"/>
</dbReference>
<dbReference type="EMBL" id="VOSC01000007">
    <property type="protein sequence ID" value="TXE13895.1"/>
    <property type="molecule type" value="Genomic_DNA"/>
</dbReference>
<evidence type="ECO:0000259" key="3">
    <source>
        <dbReference type="PROSITE" id="PS51762"/>
    </source>
</evidence>
<evidence type="ECO:0000256" key="1">
    <source>
        <dbReference type="ARBA" id="ARBA00006865"/>
    </source>
</evidence>
<dbReference type="Proteomes" id="UP000321790">
    <property type="component" value="Unassembled WGS sequence"/>
</dbReference>
<accession>A0A5C7B5R9</accession>
<dbReference type="InterPro" id="IPR013320">
    <property type="entry name" value="ConA-like_dom_sf"/>
</dbReference>
<keyword evidence="4" id="KW-0378">Hydrolase</keyword>
<proteinExistence type="inferred from homology"/>
<feature type="domain" description="GH16" evidence="3">
    <location>
        <begin position="41"/>
        <end position="415"/>
    </location>
</feature>
<dbReference type="SUPFAM" id="SSF49899">
    <property type="entry name" value="Concanavalin A-like lectins/glucanases"/>
    <property type="match status" value="1"/>
</dbReference>